<dbReference type="InterPro" id="IPR011856">
    <property type="entry name" value="tRNA_endonuc-like_dom_sf"/>
</dbReference>
<evidence type="ECO:0000259" key="1">
    <source>
        <dbReference type="Pfam" id="PF01939"/>
    </source>
</evidence>
<organism evidence="2 3">
    <name type="scientific">Metabacillus mangrovi</name>
    <dbReference type="NCBI Taxonomy" id="1491830"/>
    <lineage>
        <taxon>Bacteria</taxon>
        <taxon>Bacillati</taxon>
        <taxon>Bacillota</taxon>
        <taxon>Bacilli</taxon>
        <taxon>Bacillales</taxon>
        <taxon>Bacillaceae</taxon>
        <taxon>Metabacillus</taxon>
    </lineage>
</organism>
<protein>
    <submittedName>
        <fullName evidence="2">DUF91 domain-containing protein</fullName>
    </submittedName>
</protein>
<gene>
    <name evidence="2" type="ORF">GKZ89_14215</name>
</gene>
<dbReference type="EMBL" id="WMIB01000015">
    <property type="protein sequence ID" value="MTH54555.1"/>
    <property type="molecule type" value="Genomic_DNA"/>
</dbReference>
<name>A0A7X2V5K5_9BACI</name>
<dbReference type="Pfam" id="PF01939">
    <property type="entry name" value="NucS_C"/>
    <property type="match status" value="1"/>
</dbReference>
<dbReference type="RefSeq" id="WP_155113066.1">
    <property type="nucleotide sequence ID" value="NZ_WMIB01000015.1"/>
</dbReference>
<accession>A0A7X2V5K5</accession>
<feature type="domain" description="Endonuclease NucS C-terminal" evidence="1">
    <location>
        <begin position="188"/>
        <end position="279"/>
    </location>
</feature>
<dbReference type="OrthoDB" id="2831590at2"/>
<evidence type="ECO:0000313" key="3">
    <source>
        <dbReference type="Proteomes" id="UP000434639"/>
    </source>
</evidence>
<reference evidence="2 3" key="1">
    <citation type="journal article" date="2017" name="Int. J. Syst. Evol. Microbiol.">
        <title>Bacillus mangrovi sp. nov., isolated from a sediment sample from a mangrove forest.</title>
        <authorList>
            <person name="Gupta V."/>
            <person name="Singh P.K."/>
            <person name="Korpole S."/>
            <person name="Tanuku N.R.S."/>
            <person name="Pinnaka A.K."/>
        </authorList>
    </citation>
    <scope>NUCLEOTIDE SEQUENCE [LARGE SCALE GENOMIC DNA]</scope>
    <source>
        <strain evidence="2 3">KCTC 33872</strain>
    </source>
</reference>
<proteinExistence type="predicted"/>
<dbReference type="AlphaFoldDB" id="A0A7X2V5K5"/>
<comment type="caution">
    <text evidence="2">The sequence shown here is derived from an EMBL/GenBank/DDBJ whole genome shotgun (WGS) entry which is preliminary data.</text>
</comment>
<dbReference type="GO" id="GO:0003676">
    <property type="term" value="F:nucleic acid binding"/>
    <property type="evidence" value="ECO:0007669"/>
    <property type="project" value="InterPro"/>
</dbReference>
<dbReference type="Proteomes" id="UP000434639">
    <property type="component" value="Unassembled WGS sequence"/>
</dbReference>
<dbReference type="Gene3D" id="3.40.1350.10">
    <property type="match status" value="1"/>
</dbReference>
<keyword evidence="3" id="KW-1185">Reference proteome</keyword>
<dbReference type="GO" id="GO:0004519">
    <property type="term" value="F:endonuclease activity"/>
    <property type="evidence" value="ECO:0007669"/>
    <property type="project" value="InterPro"/>
</dbReference>
<sequence length="562" mass="64388">MASYLISYVDPKKNDGEEDPLFSEFTFGDKGVNGRKLLQYVKKGDYLFFHTSIRHKRYITAFYEIETVMPIGEAISNPLIKSKYHNPHLQRRQQSPDEAIAFGHPIHSFVLVNPLELNESLLKKLAIPFNPYSNPTVSGSLASRFRSWFLLSEQQIDTLKEIIFSAPQTRFSNPKKQLASEEIPLLLENDIEELIYNNPSLLGENLVVKERQYVFEKSGRRLDLLMEDIKTKELAIVEIKKGPIDLKVISQLKSYIEEYKEEHNVPHLHGILVGNGILPHFEGQILQKLQEYQWNMYNYGWQFSLENISPAFAGNTPRPAASGKDIQVIITEQEYKSTSDEGYELNLNRLPKETGTVYVTYYGMMSEDGYVHSIPRTSLVISNTSDSAFVDSLSAADLDYVMEYEISYVSAEQIIYTYHFKNEKLRNTQIFNSPSSLCKGWEIPVIAETSTPLSDVLQVIFQNAYVMEVPLDDRLYKRLIHSHPALEGIFLEFYRLANEYYKGEQADNGLLYTLADNLVQYQGIQFEQSEGTNLLLAHCASCFSCLSMTYEQIGETLKKHLG</sequence>
<evidence type="ECO:0000313" key="2">
    <source>
        <dbReference type="EMBL" id="MTH54555.1"/>
    </source>
</evidence>
<dbReference type="InterPro" id="IPR048301">
    <property type="entry name" value="NucS_C"/>
</dbReference>